<organism evidence="3 4">
    <name type="scientific">Hyalangium rubrum</name>
    <dbReference type="NCBI Taxonomy" id="3103134"/>
    <lineage>
        <taxon>Bacteria</taxon>
        <taxon>Pseudomonadati</taxon>
        <taxon>Myxococcota</taxon>
        <taxon>Myxococcia</taxon>
        <taxon>Myxococcales</taxon>
        <taxon>Cystobacterineae</taxon>
        <taxon>Archangiaceae</taxon>
        <taxon>Hyalangium</taxon>
    </lineage>
</organism>
<dbReference type="Proteomes" id="UP001291309">
    <property type="component" value="Unassembled WGS sequence"/>
</dbReference>
<evidence type="ECO:0000256" key="2">
    <source>
        <dbReference type="SAM" id="MobiDB-lite"/>
    </source>
</evidence>
<evidence type="ECO:0000313" key="3">
    <source>
        <dbReference type="EMBL" id="MDY7228073.1"/>
    </source>
</evidence>
<proteinExistence type="predicted"/>
<feature type="coiled-coil region" evidence="1">
    <location>
        <begin position="22"/>
        <end position="49"/>
    </location>
</feature>
<sequence>MKRYFGVLVIVAGVILGSVMFYRRLSSQAQEAQREADRVKIQSDYLERVGWMRSNPDEESYREELAPFFKVYFDQVNGHLDRYKGNKEFDTYLQELERRAEGGKDEKSADRKAVYEYTRKVFDSFRNGRYKPLWTATDRGMRLDVIGADVEMVQGTPQVRFRLLLWGAQREMKDDGKVKKMMTSAAFDTMWKLTDAKGKLVGEIRGGDPSMKTDWPERYISEFPPQMVLGHYDMDLVPSEVSKMEITFKVSSRASTGGTASATYVWKVEPVPSEWKLGAGETWKDATVDERPEEEIDPSKAAAQDE</sequence>
<dbReference type="EMBL" id="JAXIVS010000005">
    <property type="protein sequence ID" value="MDY7228073.1"/>
    <property type="molecule type" value="Genomic_DNA"/>
</dbReference>
<keyword evidence="1" id="KW-0175">Coiled coil</keyword>
<comment type="caution">
    <text evidence="3">The sequence shown here is derived from an EMBL/GenBank/DDBJ whole genome shotgun (WGS) entry which is preliminary data.</text>
</comment>
<reference evidence="3 4" key="1">
    <citation type="submission" date="2023-12" db="EMBL/GenBank/DDBJ databases">
        <title>the genome sequence of Hyalangium sp. s54d21.</title>
        <authorList>
            <person name="Zhang X."/>
        </authorList>
    </citation>
    <scope>NUCLEOTIDE SEQUENCE [LARGE SCALE GENOMIC DNA]</scope>
    <source>
        <strain evidence="4">s54d21</strain>
    </source>
</reference>
<evidence type="ECO:0000313" key="4">
    <source>
        <dbReference type="Proteomes" id="UP001291309"/>
    </source>
</evidence>
<keyword evidence="4" id="KW-1185">Reference proteome</keyword>
<dbReference type="RefSeq" id="WP_321546798.1">
    <property type="nucleotide sequence ID" value="NZ_JAXIVS010000005.1"/>
</dbReference>
<protein>
    <submittedName>
        <fullName evidence="3">Uncharacterized protein</fullName>
    </submittedName>
</protein>
<evidence type="ECO:0000256" key="1">
    <source>
        <dbReference type="SAM" id="Coils"/>
    </source>
</evidence>
<accession>A0ABU5H5I2</accession>
<name>A0ABU5H5I2_9BACT</name>
<gene>
    <name evidence="3" type="ORF">SYV04_16765</name>
</gene>
<feature type="region of interest" description="Disordered" evidence="2">
    <location>
        <begin position="278"/>
        <end position="306"/>
    </location>
</feature>